<dbReference type="InterPro" id="IPR000922">
    <property type="entry name" value="Lectin_gal-bd_dom"/>
</dbReference>
<dbReference type="Pfam" id="PF02140">
    <property type="entry name" value="SUEL_Lectin"/>
    <property type="match status" value="1"/>
</dbReference>
<gene>
    <name evidence="2" type="ORF">HID58_071494</name>
</gene>
<organism evidence="2 3">
    <name type="scientific">Brassica napus</name>
    <name type="common">Rape</name>
    <dbReference type="NCBI Taxonomy" id="3708"/>
    <lineage>
        <taxon>Eukaryota</taxon>
        <taxon>Viridiplantae</taxon>
        <taxon>Streptophyta</taxon>
        <taxon>Embryophyta</taxon>
        <taxon>Tracheophyta</taxon>
        <taxon>Spermatophyta</taxon>
        <taxon>Magnoliopsida</taxon>
        <taxon>eudicotyledons</taxon>
        <taxon>Gunneridae</taxon>
        <taxon>Pentapetalae</taxon>
        <taxon>rosids</taxon>
        <taxon>malvids</taxon>
        <taxon>Brassicales</taxon>
        <taxon>Brassicaceae</taxon>
        <taxon>Brassiceae</taxon>
        <taxon>Brassica</taxon>
    </lineage>
</organism>
<dbReference type="InterPro" id="IPR043159">
    <property type="entry name" value="Lectin_gal-bd_sf"/>
</dbReference>
<evidence type="ECO:0000313" key="3">
    <source>
        <dbReference type="Proteomes" id="UP000824890"/>
    </source>
</evidence>
<dbReference type="Gene3D" id="2.60.120.740">
    <property type="match status" value="1"/>
</dbReference>
<evidence type="ECO:0000259" key="1">
    <source>
        <dbReference type="PROSITE" id="PS50228"/>
    </source>
</evidence>
<dbReference type="PROSITE" id="PS50228">
    <property type="entry name" value="SUEL_LECTIN"/>
    <property type="match status" value="1"/>
</dbReference>
<protein>
    <recommendedName>
        <fullName evidence="1">SUEL-type lectin domain-containing protein</fullName>
    </recommendedName>
</protein>
<dbReference type="EMBL" id="JAGKQM010000016">
    <property type="protein sequence ID" value="KAH0874132.1"/>
    <property type="molecule type" value="Genomic_DNA"/>
</dbReference>
<evidence type="ECO:0000313" key="2">
    <source>
        <dbReference type="EMBL" id="KAH0874132.1"/>
    </source>
</evidence>
<proteinExistence type="predicted"/>
<dbReference type="Proteomes" id="UP000824890">
    <property type="component" value="Unassembled WGS sequence"/>
</dbReference>
<name>A0ABQ7Z1X2_BRANA</name>
<keyword evidence="3" id="KW-1185">Reference proteome</keyword>
<accession>A0ABQ7Z1X2</accession>
<sequence>FTAKLQTTRVGSVCANVYEKKLFSFNAIKKTPFMPPNLPFANQEGNCGSYKKRTCGSSNNTVDILTQECIGKVKCSIDVSTEKFRAPGCSGTARRLAVEI</sequence>
<feature type="domain" description="SUEL-type lectin" evidence="1">
    <location>
        <begin position="40"/>
        <end position="100"/>
    </location>
</feature>
<comment type="caution">
    <text evidence="2">The sequence shown here is derived from an EMBL/GenBank/DDBJ whole genome shotgun (WGS) entry which is preliminary data.</text>
</comment>
<feature type="non-terminal residue" evidence="2">
    <location>
        <position position="1"/>
    </location>
</feature>
<reference evidence="2 3" key="1">
    <citation type="submission" date="2021-05" db="EMBL/GenBank/DDBJ databases">
        <title>Genome Assembly of Synthetic Allotetraploid Brassica napus Reveals Homoeologous Exchanges between Subgenomes.</title>
        <authorList>
            <person name="Davis J.T."/>
        </authorList>
    </citation>
    <scope>NUCLEOTIDE SEQUENCE [LARGE SCALE GENOMIC DNA]</scope>
    <source>
        <strain evidence="3">cv. Da-Ae</strain>
        <tissue evidence="2">Seedling</tissue>
    </source>
</reference>